<dbReference type="STRING" id="86259.A0A4Z1PB44"/>
<dbReference type="GO" id="GO:0007131">
    <property type="term" value="P:reciprocal meiotic recombination"/>
    <property type="evidence" value="ECO:0007669"/>
    <property type="project" value="TreeGrafter"/>
</dbReference>
<dbReference type="GO" id="GO:0000724">
    <property type="term" value="P:double-strand break repair via homologous recombination"/>
    <property type="evidence" value="ECO:0007669"/>
    <property type="project" value="TreeGrafter"/>
</dbReference>
<dbReference type="GO" id="GO:0003697">
    <property type="term" value="F:single-stranded DNA binding"/>
    <property type="evidence" value="ECO:0007669"/>
    <property type="project" value="TreeGrafter"/>
</dbReference>
<dbReference type="InterPro" id="IPR027417">
    <property type="entry name" value="P-loop_NTPase"/>
</dbReference>
<dbReference type="GO" id="GO:0033063">
    <property type="term" value="C:Rad51B-Rad51C-Rad51D-XRCC2 complex"/>
    <property type="evidence" value="ECO:0007669"/>
    <property type="project" value="TreeGrafter"/>
</dbReference>
<comment type="caution">
    <text evidence="5">The sequence shown here is derived from an EMBL/GenBank/DDBJ whole genome shotgun (WGS) entry which is preliminary data.</text>
</comment>
<evidence type="ECO:0000256" key="2">
    <source>
        <dbReference type="ARBA" id="ARBA00023242"/>
    </source>
</evidence>
<dbReference type="GO" id="GO:0005657">
    <property type="term" value="C:replication fork"/>
    <property type="evidence" value="ECO:0007669"/>
    <property type="project" value="TreeGrafter"/>
</dbReference>
<proteinExistence type="predicted"/>
<feature type="region of interest" description="Disordered" evidence="3">
    <location>
        <begin position="103"/>
        <end position="160"/>
    </location>
</feature>
<dbReference type="PANTHER" id="PTHR46457">
    <property type="entry name" value="DNA REPAIR PROTEIN RAD51 HOMOLOG 4"/>
    <property type="match status" value="1"/>
</dbReference>
<feature type="compositionally biased region" description="Basic and acidic residues" evidence="3">
    <location>
        <begin position="103"/>
        <end position="116"/>
    </location>
</feature>
<feature type="chain" id="PRO_5021431921" evidence="4">
    <location>
        <begin position="17"/>
        <end position="339"/>
    </location>
</feature>
<evidence type="ECO:0000256" key="1">
    <source>
        <dbReference type="ARBA" id="ARBA00004123"/>
    </source>
</evidence>
<gene>
    <name evidence="5" type="ORF">E6O75_ATG02674</name>
</gene>
<dbReference type="GO" id="GO:0000400">
    <property type="term" value="F:four-way junction DNA binding"/>
    <property type="evidence" value="ECO:0007669"/>
    <property type="project" value="TreeGrafter"/>
</dbReference>
<feature type="signal peptide" evidence="4">
    <location>
        <begin position="1"/>
        <end position="16"/>
    </location>
</feature>
<dbReference type="AlphaFoldDB" id="A0A4Z1PB44"/>
<name>A0A4Z1PB44_9PEZI</name>
<dbReference type="GO" id="GO:0005815">
    <property type="term" value="C:microtubule organizing center"/>
    <property type="evidence" value="ECO:0007669"/>
    <property type="project" value="TreeGrafter"/>
</dbReference>
<accession>A0A4Z1PB44</accession>
<dbReference type="GO" id="GO:0042148">
    <property type="term" value="P:DNA strand invasion"/>
    <property type="evidence" value="ECO:0007669"/>
    <property type="project" value="TreeGrafter"/>
</dbReference>
<organism evidence="5 6">
    <name type="scientific">Venturia nashicola</name>
    <dbReference type="NCBI Taxonomy" id="86259"/>
    <lineage>
        <taxon>Eukaryota</taxon>
        <taxon>Fungi</taxon>
        <taxon>Dikarya</taxon>
        <taxon>Ascomycota</taxon>
        <taxon>Pezizomycotina</taxon>
        <taxon>Dothideomycetes</taxon>
        <taxon>Pleosporomycetidae</taxon>
        <taxon>Venturiales</taxon>
        <taxon>Venturiaceae</taxon>
        <taxon>Venturia</taxon>
    </lineage>
</organism>
<keyword evidence="2" id="KW-0539">Nucleus</keyword>
<keyword evidence="6" id="KW-1185">Reference proteome</keyword>
<evidence type="ECO:0000313" key="6">
    <source>
        <dbReference type="Proteomes" id="UP000298493"/>
    </source>
</evidence>
<dbReference type="Proteomes" id="UP000298493">
    <property type="component" value="Unassembled WGS sequence"/>
</dbReference>
<dbReference type="Gene3D" id="3.40.50.300">
    <property type="entry name" value="P-loop containing nucleotide triphosphate hydrolases"/>
    <property type="match status" value="1"/>
</dbReference>
<dbReference type="PANTHER" id="PTHR46457:SF1">
    <property type="entry name" value="DNA REPAIR PROTEIN RAD51 HOMOLOG 4"/>
    <property type="match status" value="1"/>
</dbReference>
<evidence type="ECO:0000256" key="3">
    <source>
        <dbReference type="SAM" id="MobiDB-lite"/>
    </source>
</evidence>
<comment type="subcellular location">
    <subcellularLocation>
        <location evidence="1">Nucleus</location>
    </subcellularLocation>
</comment>
<sequence>MHFLITHLLSSPISQAAVIDTTGTFDLLRFHEVIVARVKSKILAERARQIGDLQPEMSPPPPPTETADIMAERALERLKILRVFDFVGVVEAVGELSEELRCDDPTESDVNKETRPNFKSSPHKPRTEIADSDEEDDSEEDMLFTTPLPTTKTTSTSHPPSIPLEKIGMIIIDNVTQPLAPILKTNYTRAQSLLTTFLTSLRHLTTTYDIATLLLNMASVPKSSFPYNHGNPSTKAPPQSTYLPDPLSATPTFSDQVSIFASTSVRPALGKTFAYQLDLHLLVSSLPKRRRDAEVVVGGKSGRAEVVGVIEVLGDRVDDRVGMWTAYRIEKDGSLKAAF</sequence>
<dbReference type="EMBL" id="SNSC02000005">
    <property type="protein sequence ID" value="TID24309.1"/>
    <property type="molecule type" value="Genomic_DNA"/>
</dbReference>
<feature type="compositionally biased region" description="Acidic residues" evidence="3">
    <location>
        <begin position="130"/>
        <end position="142"/>
    </location>
</feature>
<dbReference type="InterPro" id="IPR051988">
    <property type="entry name" value="HRR_RAD51_Paralog"/>
</dbReference>
<evidence type="ECO:0000256" key="4">
    <source>
        <dbReference type="SAM" id="SignalP"/>
    </source>
</evidence>
<reference evidence="5 6" key="1">
    <citation type="submission" date="2019-04" db="EMBL/GenBank/DDBJ databases">
        <title>High contiguity whole genome sequence and gene annotation resource for two Venturia nashicola isolates.</title>
        <authorList>
            <person name="Prokchorchik M."/>
            <person name="Won K."/>
            <person name="Lee Y."/>
            <person name="Choi E.D."/>
            <person name="Segonzac C."/>
            <person name="Sohn K.H."/>
        </authorList>
    </citation>
    <scope>NUCLEOTIDE SEQUENCE [LARGE SCALE GENOMIC DNA]</scope>
    <source>
        <strain evidence="5 6">PRI2</strain>
    </source>
</reference>
<evidence type="ECO:0000313" key="5">
    <source>
        <dbReference type="EMBL" id="TID24309.1"/>
    </source>
</evidence>
<dbReference type="GO" id="GO:0008094">
    <property type="term" value="F:ATP-dependent activity, acting on DNA"/>
    <property type="evidence" value="ECO:0007669"/>
    <property type="project" value="TreeGrafter"/>
</dbReference>
<feature type="compositionally biased region" description="Low complexity" evidence="3">
    <location>
        <begin position="145"/>
        <end position="159"/>
    </location>
</feature>
<keyword evidence="4" id="KW-0732">Signal</keyword>
<dbReference type="GO" id="GO:0000723">
    <property type="term" value="P:telomere maintenance"/>
    <property type="evidence" value="ECO:0007669"/>
    <property type="project" value="TreeGrafter"/>
</dbReference>
<protein>
    <submittedName>
        <fullName evidence="5">Alpha-glucosidase</fullName>
    </submittedName>
</protein>